<feature type="transmembrane region" description="Helical" evidence="9">
    <location>
        <begin position="154"/>
        <end position="174"/>
    </location>
</feature>
<organism evidence="11 12">
    <name type="scientific">Laodelphax striatellus</name>
    <name type="common">Small brown planthopper</name>
    <name type="synonym">Delphax striatella</name>
    <dbReference type="NCBI Taxonomy" id="195883"/>
    <lineage>
        <taxon>Eukaryota</taxon>
        <taxon>Metazoa</taxon>
        <taxon>Ecdysozoa</taxon>
        <taxon>Arthropoda</taxon>
        <taxon>Hexapoda</taxon>
        <taxon>Insecta</taxon>
        <taxon>Pterygota</taxon>
        <taxon>Neoptera</taxon>
        <taxon>Paraneoptera</taxon>
        <taxon>Hemiptera</taxon>
        <taxon>Auchenorrhyncha</taxon>
        <taxon>Fulgoroidea</taxon>
        <taxon>Delphacidae</taxon>
        <taxon>Criomorphinae</taxon>
        <taxon>Laodelphax</taxon>
    </lineage>
</organism>
<dbReference type="InParanoid" id="A0A482WZG1"/>
<evidence type="ECO:0000256" key="5">
    <source>
        <dbReference type="ARBA" id="ARBA00022989"/>
    </source>
</evidence>
<keyword evidence="2" id="KW-0336">GPI-anchor</keyword>
<evidence type="ECO:0000256" key="10">
    <source>
        <dbReference type="SAM" id="SignalP"/>
    </source>
</evidence>
<evidence type="ECO:0000256" key="9">
    <source>
        <dbReference type="SAM" id="Phobius"/>
    </source>
</evidence>
<dbReference type="OrthoDB" id="6582325at2759"/>
<comment type="caution">
    <text evidence="11">The sequence shown here is derived from an EMBL/GenBank/DDBJ whole genome shotgun (WGS) entry which is preliminary data.</text>
</comment>
<dbReference type="GO" id="GO:0030431">
    <property type="term" value="P:sleep"/>
    <property type="evidence" value="ECO:0007669"/>
    <property type="project" value="InterPro"/>
</dbReference>
<comment type="subcellular location">
    <subcellularLocation>
        <location evidence="1">Membrane</location>
        <topology evidence="1">Lipid-anchor</topology>
        <topology evidence="1">GPI-anchor</topology>
    </subcellularLocation>
</comment>
<dbReference type="GO" id="GO:0098552">
    <property type="term" value="C:side of membrane"/>
    <property type="evidence" value="ECO:0007669"/>
    <property type="project" value="UniProtKB-KW"/>
</dbReference>
<name>A0A482WZG1_LAOST</name>
<keyword evidence="5 9" id="KW-1133">Transmembrane helix</keyword>
<evidence type="ECO:0000256" key="6">
    <source>
        <dbReference type="ARBA" id="ARBA00023136"/>
    </source>
</evidence>
<reference evidence="11 12" key="1">
    <citation type="journal article" date="2017" name="Gigascience">
        <title>Genome sequence of the small brown planthopper, Laodelphax striatellus.</title>
        <authorList>
            <person name="Zhu J."/>
            <person name="Jiang F."/>
            <person name="Wang X."/>
            <person name="Yang P."/>
            <person name="Bao Y."/>
            <person name="Zhao W."/>
            <person name="Wang W."/>
            <person name="Lu H."/>
            <person name="Wang Q."/>
            <person name="Cui N."/>
            <person name="Li J."/>
            <person name="Chen X."/>
            <person name="Luo L."/>
            <person name="Yu J."/>
            <person name="Kang L."/>
            <person name="Cui F."/>
        </authorList>
    </citation>
    <scope>NUCLEOTIDE SEQUENCE [LARGE SCALE GENOMIC DNA]</scope>
    <source>
        <strain evidence="11">Lst14</strain>
    </source>
</reference>
<evidence type="ECO:0000313" key="12">
    <source>
        <dbReference type="Proteomes" id="UP000291343"/>
    </source>
</evidence>
<dbReference type="PANTHER" id="PTHR33562">
    <property type="entry name" value="ATILLA, ISOFORM B-RELATED-RELATED"/>
    <property type="match status" value="1"/>
</dbReference>
<gene>
    <name evidence="11" type="ORF">LSTR_LSTR011920</name>
</gene>
<evidence type="ECO:0000256" key="4">
    <source>
        <dbReference type="ARBA" id="ARBA00022729"/>
    </source>
</evidence>
<evidence type="ECO:0000256" key="1">
    <source>
        <dbReference type="ARBA" id="ARBA00004589"/>
    </source>
</evidence>
<evidence type="ECO:0000256" key="7">
    <source>
        <dbReference type="ARBA" id="ARBA00023180"/>
    </source>
</evidence>
<dbReference type="AlphaFoldDB" id="A0A482WZG1"/>
<keyword evidence="8" id="KW-0449">Lipoprotein</keyword>
<dbReference type="InterPro" id="IPR031424">
    <property type="entry name" value="QVR-like"/>
</dbReference>
<dbReference type="InterPro" id="IPR050975">
    <property type="entry name" value="Sleep_regulator"/>
</dbReference>
<evidence type="ECO:0000256" key="2">
    <source>
        <dbReference type="ARBA" id="ARBA00022622"/>
    </source>
</evidence>
<keyword evidence="3 9" id="KW-0812">Transmembrane</keyword>
<dbReference type="PANTHER" id="PTHR33562:SF29">
    <property type="entry name" value="PROTEIN SLEEPLESS"/>
    <property type="match status" value="1"/>
</dbReference>
<evidence type="ECO:0000313" key="11">
    <source>
        <dbReference type="EMBL" id="RZF38430.1"/>
    </source>
</evidence>
<keyword evidence="4 10" id="KW-0732">Signal</keyword>
<accession>A0A482WZG1</accession>
<keyword evidence="7" id="KW-0325">Glycoprotein</keyword>
<dbReference type="EMBL" id="QKKF02022267">
    <property type="protein sequence ID" value="RZF38430.1"/>
    <property type="molecule type" value="Genomic_DNA"/>
</dbReference>
<keyword evidence="6 9" id="KW-0472">Membrane</keyword>
<dbReference type="GO" id="GO:0032222">
    <property type="term" value="P:regulation of synaptic transmission, cholinergic"/>
    <property type="evidence" value="ECO:0007669"/>
    <property type="project" value="InterPro"/>
</dbReference>
<sequence>MDFYLAFLSIMLMASIHSGASEDTLKCYSCSSKNNPECAEGDTDKLKAFVTECDTKAITAANSLISGVSSGLSNLGSKLGFDFKGVQGEALKMSCLKAEYTEKETEKKGVLRSCSIAKSDEKDWCGKVIKSFGDKNTDVSCTQCDGELCNGSAVTAPSVLFIALMSFISCLIVLKQ</sequence>
<feature type="chain" id="PRO_5019722795" evidence="10">
    <location>
        <begin position="22"/>
        <end position="176"/>
    </location>
</feature>
<feature type="signal peptide" evidence="10">
    <location>
        <begin position="1"/>
        <end position="21"/>
    </location>
</feature>
<evidence type="ECO:0000256" key="3">
    <source>
        <dbReference type="ARBA" id="ARBA00022692"/>
    </source>
</evidence>
<dbReference type="Pfam" id="PF17064">
    <property type="entry name" value="QVR"/>
    <property type="match status" value="1"/>
</dbReference>
<protein>
    <submittedName>
        <fullName evidence="11">Uncharacterized protein</fullName>
    </submittedName>
</protein>
<proteinExistence type="predicted"/>
<evidence type="ECO:0000256" key="8">
    <source>
        <dbReference type="ARBA" id="ARBA00023288"/>
    </source>
</evidence>
<dbReference type="Proteomes" id="UP000291343">
    <property type="component" value="Unassembled WGS sequence"/>
</dbReference>
<keyword evidence="12" id="KW-1185">Reference proteome</keyword>